<dbReference type="Proteomes" id="UP000290545">
    <property type="component" value="Unassembled WGS sequence"/>
</dbReference>
<evidence type="ECO:0000256" key="2">
    <source>
        <dbReference type="ARBA" id="ARBA00023002"/>
    </source>
</evidence>
<keyword evidence="3" id="KW-0057">Aromatic amino acid biosynthesis</keyword>
<evidence type="ECO:0000256" key="1">
    <source>
        <dbReference type="ARBA" id="ARBA00004871"/>
    </source>
</evidence>
<comment type="caution">
    <text evidence="5">The sequence shown here is derived from an EMBL/GenBank/DDBJ whole genome shotgun (WGS) entry which is preliminary data.</text>
</comment>
<gene>
    <name evidence="5" type="primary">aroE</name>
    <name evidence="5" type="ORF">ESB13_20630</name>
</gene>
<evidence type="ECO:0000256" key="3">
    <source>
        <dbReference type="ARBA" id="ARBA00023141"/>
    </source>
</evidence>
<keyword evidence="3" id="KW-0028">Amino-acid biosynthesis</keyword>
<dbReference type="InterPro" id="IPR036291">
    <property type="entry name" value="NAD(P)-bd_dom_sf"/>
</dbReference>
<protein>
    <submittedName>
        <fullName evidence="5">Shikimate dehydrogenase</fullName>
        <ecNumber evidence="5">1.1.1.25</ecNumber>
    </submittedName>
</protein>
<dbReference type="InterPro" id="IPR046346">
    <property type="entry name" value="Aminoacid_DH-like_N_sf"/>
</dbReference>
<name>A0A4Q1D0R6_9BACT</name>
<dbReference type="PANTHER" id="PTHR21089">
    <property type="entry name" value="SHIKIMATE DEHYDROGENASE"/>
    <property type="match status" value="1"/>
</dbReference>
<dbReference type="GO" id="GO:0004764">
    <property type="term" value="F:shikimate 3-dehydrogenase (NADP+) activity"/>
    <property type="evidence" value="ECO:0007669"/>
    <property type="project" value="UniProtKB-EC"/>
</dbReference>
<proteinExistence type="predicted"/>
<dbReference type="CDD" id="cd01065">
    <property type="entry name" value="NAD_bind_Shikimate_DH"/>
    <property type="match status" value="1"/>
</dbReference>
<reference evidence="5 6" key="1">
    <citation type="submission" date="2019-01" db="EMBL/GenBank/DDBJ databases">
        <title>Filimonas sp. strain TTM-71.</title>
        <authorList>
            <person name="Chen W.-M."/>
        </authorList>
    </citation>
    <scope>NUCLEOTIDE SEQUENCE [LARGE SCALE GENOMIC DNA]</scope>
    <source>
        <strain evidence="5 6">TTM-71</strain>
    </source>
</reference>
<dbReference type="GO" id="GO:0019632">
    <property type="term" value="P:shikimate metabolic process"/>
    <property type="evidence" value="ECO:0007669"/>
    <property type="project" value="TreeGrafter"/>
</dbReference>
<dbReference type="PANTHER" id="PTHR21089:SF1">
    <property type="entry name" value="BIFUNCTIONAL 3-DEHYDROQUINATE DEHYDRATASE_SHIKIMATE DEHYDROGENASE, CHLOROPLASTIC"/>
    <property type="match status" value="1"/>
</dbReference>
<dbReference type="RefSeq" id="WP_129005597.1">
    <property type="nucleotide sequence ID" value="NZ_SDHZ01000004.1"/>
</dbReference>
<dbReference type="InterPro" id="IPR013708">
    <property type="entry name" value="Shikimate_DH-bd_N"/>
</dbReference>
<dbReference type="AlphaFoldDB" id="A0A4Q1D0R6"/>
<evidence type="ECO:0000259" key="4">
    <source>
        <dbReference type="Pfam" id="PF08501"/>
    </source>
</evidence>
<dbReference type="SUPFAM" id="SSF51735">
    <property type="entry name" value="NAD(P)-binding Rossmann-fold domains"/>
    <property type="match status" value="1"/>
</dbReference>
<evidence type="ECO:0000313" key="6">
    <source>
        <dbReference type="Proteomes" id="UP000290545"/>
    </source>
</evidence>
<dbReference type="GO" id="GO:0050661">
    <property type="term" value="F:NADP binding"/>
    <property type="evidence" value="ECO:0007669"/>
    <property type="project" value="TreeGrafter"/>
</dbReference>
<dbReference type="Pfam" id="PF08501">
    <property type="entry name" value="Shikimate_dh_N"/>
    <property type="match status" value="1"/>
</dbReference>
<dbReference type="GO" id="GO:0009073">
    <property type="term" value="P:aromatic amino acid family biosynthetic process"/>
    <property type="evidence" value="ECO:0007669"/>
    <property type="project" value="UniProtKB-KW"/>
</dbReference>
<accession>A0A4Q1D0R6</accession>
<dbReference type="InterPro" id="IPR022893">
    <property type="entry name" value="Shikimate_DH_fam"/>
</dbReference>
<dbReference type="SUPFAM" id="SSF53223">
    <property type="entry name" value="Aminoacid dehydrogenase-like, N-terminal domain"/>
    <property type="match status" value="1"/>
</dbReference>
<feature type="domain" description="Shikimate dehydrogenase substrate binding N-terminal" evidence="4">
    <location>
        <begin position="6"/>
        <end position="88"/>
    </location>
</feature>
<dbReference type="GO" id="GO:0009423">
    <property type="term" value="P:chorismate biosynthetic process"/>
    <property type="evidence" value="ECO:0007669"/>
    <property type="project" value="TreeGrafter"/>
</dbReference>
<comment type="pathway">
    <text evidence="1">Metabolic intermediate biosynthesis; chorismate biosynthesis; chorismate from D-erythrose 4-phosphate and phosphoenolpyruvate: step 4/7.</text>
</comment>
<dbReference type="GO" id="GO:0005829">
    <property type="term" value="C:cytosol"/>
    <property type="evidence" value="ECO:0007669"/>
    <property type="project" value="TreeGrafter"/>
</dbReference>
<dbReference type="Gene3D" id="3.40.50.10860">
    <property type="entry name" value="Leucine Dehydrogenase, chain A, domain 1"/>
    <property type="match status" value="1"/>
</dbReference>
<dbReference type="EMBL" id="SDHZ01000004">
    <property type="protein sequence ID" value="RXK81344.1"/>
    <property type="molecule type" value="Genomic_DNA"/>
</dbReference>
<sequence>MRTFGILGYPLTHSFSQRYFEEKFQREAVTDAQFKLFSCPDIASLPQMLAAEPALEGFCITIPHKKSILPWLTEADEVVTAMGACNCVRIRNGKLYGYNTDVAGFETSFTAQLQPHHTRALILGTGGAAAAVQYILQKKEIPYHFVSRQQRPGHFTYDHLSPEVIATHPVIINCTPLGTYPDVQTSPDLPYHLLTPNHYLYDLVYNPPLTRFLQLGQQQGAIIKNGYDMLVIQAEANWQIWNS</sequence>
<evidence type="ECO:0000313" key="5">
    <source>
        <dbReference type="EMBL" id="RXK81344.1"/>
    </source>
</evidence>
<dbReference type="Gene3D" id="3.40.50.720">
    <property type="entry name" value="NAD(P)-binding Rossmann-like Domain"/>
    <property type="match status" value="1"/>
</dbReference>
<dbReference type="OrthoDB" id="9792692at2"/>
<keyword evidence="2 5" id="KW-0560">Oxidoreductase</keyword>
<dbReference type="EC" id="1.1.1.25" evidence="5"/>
<organism evidence="5 6">
    <name type="scientific">Filimonas effusa</name>
    <dbReference type="NCBI Taxonomy" id="2508721"/>
    <lineage>
        <taxon>Bacteria</taxon>
        <taxon>Pseudomonadati</taxon>
        <taxon>Bacteroidota</taxon>
        <taxon>Chitinophagia</taxon>
        <taxon>Chitinophagales</taxon>
        <taxon>Chitinophagaceae</taxon>
        <taxon>Filimonas</taxon>
    </lineage>
</organism>
<keyword evidence="6" id="KW-1185">Reference proteome</keyword>